<keyword evidence="3" id="KW-1185">Reference proteome</keyword>
<evidence type="ECO:0000313" key="2">
    <source>
        <dbReference type="EMBL" id="AQU64941.1"/>
    </source>
</evidence>
<protein>
    <submittedName>
        <fullName evidence="2">Uncharacterized protein</fullName>
    </submittedName>
</protein>
<dbReference type="AlphaFoldDB" id="A0A1U9QMC5"/>
<organism evidence="2 3">
    <name type="scientific">Streptomyces niveus</name>
    <name type="common">Streptomyces spheroides</name>
    <dbReference type="NCBI Taxonomy" id="193462"/>
    <lineage>
        <taxon>Bacteria</taxon>
        <taxon>Bacillati</taxon>
        <taxon>Actinomycetota</taxon>
        <taxon>Actinomycetes</taxon>
        <taxon>Kitasatosporales</taxon>
        <taxon>Streptomycetaceae</taxon>
        <taxon>Streptomyces</taxon>
    </lineage>
</organism>
<evidence type="ECO:0000256" key="1">
    <source>
        <dbReference type="SAM" id="MobiDB-lite"/>
    </source>
</evidence>
<sequence>MTESFQDGSARLDAIGDGHRPGATEQTSPESREEIRERQTGEHDISTGTQALLTQTGEHPTSPTQQIGIEQRTRTAVVPDGDDSRAGKAISRTQESADRIPRIVVGELQLGPSVAGLLGRAVHECALLLVRLVFGPHCGGRREM</sequence>
<dbReference type="Proteomes" id="UP000189677">
    <property type="component" value="Chromosome"/>
</dbReference>
<accession>A0A1U9QMC5</accession>
<gene>
    <name evidence="2" type="ORF">BBN63_00320</name>
</gene>
<dbReference type="EMBL" id="CP018047">
    <property type="protein sequence ID" value="AQU64941.1"/>
    <property type="molecule type" value="Genomic_DNA"/>
</dbReference>
<reference evidence="2 3" key="1">
    <citation type="submission" date="2016-11" db="EMBL/GenBank/DDBJ databases">
        <title>Complete genome sequence of Streptomyces niveus SCSIO 3406.</title>
        <authorList>
            <person name="Zhu Q."/>
            <person name="Cheng W."/>
            <person name="Song Y."/>
            <person name="Li Q."/>
            <person name="Ju J."/>
        </authorList>
    </citation>
    <scope>NUCLEOTIDE SEQUENCE [LARGE SCALE GENOMIC DNA]</scope>
    <source>
        <strain evidence="2 3">SCSIO 3406</strain>
    </source>
</reference>
<name>A0A1U9QMC5_STRNV</name>
<proteinExistence type="predicted"/>
<feature type="compositionally biased region" description="Basic and acidic residues" evidence="1">
    <location>
        <begin position="30"/>
        <end position="45"/>
    </location>
</feature>
<evidence type="ECO:0000313" key="3">
    <source>
        <dbReference type="Proteomes" id="UP000189677"/>
    </source>
</evidence>
<dbReference type="KEGG" id="snw:BBN63_00320"/>
<feature type="compositionally biased region" description="Polar residues" evidence="1">
    <location>
        <begin position="46"/>
        <end position="68"/>
    </location>
</feature>
<feature type="region of interest" description="Disordered" evidence="1">
    <location>
        <begin position="1"/>
        <end position="96"/>
    </location>
</feature>